<evidence type="ECO:0000256" key="6">
    <source>
        <dbReference type="ARBA" id="ARBA00023136"/>
    </source>
</evidence>
<proteinExistence type="predicted"/>
<dbReference type="PANTHER" id="PTHR23517:SF3">
    <property type="entry name" value="INTEGRAL MEMBRANE TRANSPORT PROTEIN"/>
    <property type="match status" value="1"/>
</dbReference>
<gene>
    <name evidence="9" type="primary">tetA</name>
    <name evidence="9" type="ORF">McpCs1_15500</name>
</gene>
<evidence type="ECO:0000313" key="9">
    <source>
        <dbReference type="EMBL" id="MDV0444154.1"/>
    </source>
</evidence>
<feature type="transmembrane region" description="Helical" evidence="7">
    <location>
        <begin position="102"/>
        <end position="124"/>
    </location>
</feature>
<evidence type="ECO:0000256" key="7">
    <source>
        <dbReference type="SAM" id="Phobius"/>
    </source>
</evidence>
<feature type="transmembrane region" description="Helical" evidence="7">
    <location>
        <begin position="136"/>
        <end position="155"/>
    </location>
</feature>
<evidence type="ECO:0000259" key="8">
    <source>
        <dbReference type="PROSITE" id="PS50850"/>
    </source>
</evidence>
<name>A0AAE4SCL0_9EURY</name>
<sequence>MKKTFVPTRWTLVFLLCAAMLTLMGGAAVAPALPLISQVFPDVPEYLISMIITLPSLAVACTGYLVGMACDRFGRKPILLLSLVIFSVAGSAGFFLDSFPAILASRVVLGIGIAGLMTATTALITEYYTGASRVKVLGYQSAAMGLGILILETGGGSLAEISWREPFLIYLVGFVILLGAIFAIKEPAREPTHGLRDSSVKLNMRALLPIYVTIFVGMAIIFLMPTKLPYLIAQVGSTSLMGTGVLLGLMGFCAAVAGIFYGRLAARMPRMQMMFLCFLVLGVGCCLLGFAWSVAAIAAAVILVGAGNGALIPTIVNWITNEAPIRAMGKATGIFSMSLNLGQFASSLLVVPVLVIVGSYSNLFLVTGFLGILIALIFAVVWRREVRISETS</sequence>
<reference evidence="9 10" key="1">
    <citation type="submission" date="2023-06" db="EMBL/GenBank/DDBJ databases">
        <title>Genome sequence of Methancorpusculaceae sp. Cs1.</title>
        <authorList>
            <person name="Protasov E."/>
            <person name="Platt K."/>
            <person name="Poehlein A."/>
            <person name="Daniel R."/>
            <person name="Brune A."/>
        </authorList>
    </citation>
    <scope>NUCLEOTIDE SEQUENCE [LARGE SCALE GENOMIC DNA]</scope>
    <source>
        <strain evidence="9 10">Cs1</strain>
    </source>
</reference>
<dbReference type="GO" id="GO:0005886">
    <property type="term" value="C:plasma membrane"/>
    <property type="evidence" value="ECO:0007669"/>
    <property type="project" value="UniProtKB-SubCell"/>
</dbReference>
<feature type="transmembrane region" description="Helical" evidence="7">
    <location>
        <begin position="298"/>
        <end position="319"/>
    </location>
</feature>
<feature type="transmembrane region" description="Helical" evidence="7">
    <location>
        <begin position="78"/>
        <end position="96"/>
    </location>
</feature>
<keyword evidence="4 7" id="KW-0812">Transmembrane</keyword>
<protein>
    <submittedName>
        <fullName evidence="9">Tetracycline resistance protein, class B</fullName>
    </submittedName>
</protein>
<comment type="caution">
    <text evidence="9">The sequence shown here is derived from an EMBL/GenBank/DDBJ whole genome shotgun (WGS) entry which is preliminary data.</text>
</comment>
<evidence type="ECO:0000313" key="10">
    <source>
        <dbReference type="Proteomes" id="UP001283212"/>
    </source>
</evidence>
<feature type="transmembrane region" description="Helical" evidence="7">
    <location>
        <begin position="48"/>
        <end position="66"/>
    </location>
</feature>
<keyword evidence="6 7" id="KW-0472">Membrane</keyword>
<dbReference type="InterPro" id="IPR011701">
    <property type="entry name" value="MFS"/>
</dbReference>
<accession>A0AAE4SCL0</accession>
<feature type="transmembrane region" description="Helical" evidence="7">
    <location>
        <begin position="363"/>
        <end position="382"/>
    </location>
</feature>
<dbReference type="EMBL" id="JAWDKB010000006">
    <property type="protein sequence ID" value="MDV0444154.1"/>
    <property type="molecule type" value="Genomic_DNA"/>
</dbReference>
<organism evidence="9 10">
    <name type="scientific">Methanorbis rubei</name>
    <dbReference type="NCBI Taxonomy" id="3028300"/>
    <lineage>
        <taxon>Archaea</taxon>
        <taxon>Methanobacteriati</taxon>
        <taxon>Methanobacteriota</taxon>
        <taxon>Stenosarchaea group</taxon>
        <taxon>Methanomicrobia</taxon>
        <taxon>Methanomicrobiales</taxon>
        <taxon>Methanocorpusculaceae</taxon>
        <taxon>Methanorbis</taxon>
    </lineage>
</organism>
<keyword evidence="5 7" id="KW-1133">Transmembrane helix</keyword>
<dbReference type="GO" id="GO:0022857">
    <property type="term" value="F:transmembrane transporter activity"/>
    <property type="evidence" value="ECO:0007669"/>
    <property type="project" value="InterPro"/>
</dbReference>
<dbReference type="Pfam" id="PF07690">
    <property type="entry name" value="MFS_1"/>
    <property type="match status" value="1"/>
</dbReference>
<dbReference type="InterPro" id="IPR036259">
    <property type="entry name" value="MFS_trans_sf"/>
</dbReference>
<dbReference type="InterPro" id="IPR050171">
    <property type="entry name" value="MFS_Transporters"/>
</dbReference>
<dbReference type="RefSeq" id="WP_338096656.1">
    <property type="nucleotide sequence ID" value="NZ_JAWDKB010000006.1"/>
</dbReference>
<keyword evidence="10" id="KW-1185">Reference proteome</keyword>
<dbReference type="Gene3D" id="1.20.1250.20">
    <property type="entry name" value="MFS general substrate transporter like domains"/>
    <property type="match status" value="1"/>
</dbReference>
<dbReference type="CDD" id="cd17473">
    <property type="entry name" value="MFS_arabinose_efflux_permease_like"/>
    <property type="match status" value="1"/>
</dbReference>
<keyword evidence="3" id="KW-1003">Cell membrane</keyword>
<dbReference type="PANTHER" id="PTHR23517">
    <property type="entry name" value="RESISTANCE PROTEIN MDTM, PUTATIVE-RELATED-RELATED"/>
    <property type="match status" value="1"/>
</dbReference>
<feature type="transmembrane region" description="Helical" evidence="7">
    <location>
        <begin position="331"/>
        <end position="357"/>
    </location>
</feature>
<evidence type="ECO:0000256" key="1">
    <source>
        <dbReference type="ARBA" id="ARBA00004651"/>
    </source>
</evidence>
<feature type="transmembrane region" description="Helical" evidence="7">
    <location>
        <begin position="244"/>
        <end position="261"/>
    </location>
</feature>
<evidence type="ECO:0000256" key="2">
    <source>
        <dbReference type="ARBA" id="ARBA00022448"/>
    </source>
</evidence>
<dbReference type="Proteomes" id="UP001283212">
    <property type="component" value="Unassembled WGS sequence"/>
</dbReference>
<feature type="transmembrane region" description="Helical" evidence="7">
    <location>
        <begin position="167"/>
        <end position="185"/>
    </location>
</feature>
<feature type="domain" description="Major facilitator superfamily (MFS) profile" evidence="8">
    <location>
        <begin position="11"/>
        <end position="386"/>
    </location>
</feature>
<evidence type="ECO:0000256" key="5">
    <source>
        <dbReference type="ARBA" id="ARBA00022989"/>
    </source>
</evidence>
<feature type="transmembrane region" description="Helical" evidence="7">
    <location>
        <begin position="206"/>
        <end position="224"/>
    </location>
</feature>
<feature type="transmembrane region" description="Helical" evidence="7">
    <location>
        <begin position="273"/>
        <end position="292"/>
    </location>
</feature>
<dbReference type="InterPro" id="IPR020846">
    <property type="entry name" value="MFS_dom"/>
</dbReference>
<dbReference type="PROSITE" id="PS50850">
    <property type="entry name" value="MFS"/>
    <property type="match status" value="1"/>
</dbReference>
<dbReference type="SUPFAM" id="SSF103473">
    <property type="entry name" value="MFS general substrate transporter"/>
    <property type="match status" value="1"/>
</dbReference>
<keyword evidence="2" id="KW-0813">Transport</keyword>
<comment type="subcellular location">
    <subcellularLocation>
        <location evidence="1">Cell membrane</location>
        <topology evidence="1">Multi-pass membrane protein</topology>
    </subcellularLocation>
</comment>
<evidence type="ECO:0000256" key="3">
    <source>
        <dbReference type="ARBA" id="ARBA00022475"/>
    </source>
</evidence>
<evidence type="ECO:0000256" key="4">
    <source>
        <dbReference type="ARBA" id="ARBA00022692"/>
    </source>
</evidence>
<dbReference type="AlphaFoldDB" id="A0AAE4SCL0"/>